<evidence type="ECO:0000313" key="2">
    <source>
        <dbReference type="Proteomes" id="UP000318833"/>
    </source>
</evidence>
<reference evidence="1 2" key="1">
    <citation type="submission" date="2019-07" db="EMBL/GenBank/DDBJ databases">
        <title>The draft genome sequence of Aquimarina algiphila M91.</title>
        <authorList>
            <person name="Meng X."/>
        </authorList>
    </citation>
    <scope>NUCLEOTIDE SEQUENCE [LARGE SCALE GENOMIC DNA]</scope>
    <source>
        <strain evidence="1 2">M91</strain>
    </source>
</reference>
<organism evidence="1 2">
    <name type="scientific">Aquimarina algiphila</name>
    <dbReference type="NCBI Taxonomy" id="2047982"/>
    <lineage>
        <taxon>Bacteria</taxon>
        <taxon>Pseudomonadati</taxon>
        <taxon>Bacteroidota</taxon>
        <taxon>Flavobacteriia</taxon>
        <taxon>Flavobacteriales</taxon>
        <taxon>Flavobacteriaceae</taxon>
        <taxon>Aquimarina</taxon>
    </lineage>
</organism>
<dbReference type="AlphaFoldDB" id="A0A554VEV9"/>
<protein>
    <recommendedName>
        <fullName evidence="3">DUF4304 domain-containing protein</fullName>
    </recommendedName>
</protein>
<sequence>MNSEVVYKELLNLFEEQKINDFQGSFDKHGGEFIKKNNKHFFTFGYSITEDYKVVNNDAKNFVVIHRFWLHTAFPELEKIVHPILSKNGLFGTEITYQEVYSSFSVETNFRNILPNEGVQIEKIEELEKIKESFMKFFHEDALPFFNHWHSLPVLNEYMQQDSSREFLSNLLGTLHQFKKATILKLCNDPSYYEFMDSFYNKRKIIFEEYPEEKVAEQYYKASKELKEVLDNTEPIYNMSNS</sequence>
<dbReference type="OrthoDB" id="1149086at2"/>
<evidence type="ECO:0008006" key="3">
    <source>
        <dbReference type="Google" id="ProtNLM"/>
    </source>
</evidence>
<comment type="caution">
    <text evidence="1">The sequence shown here is derived from an EMBL/GenBank/DDBJ whole genome shotgun (WGS) entry which is preliminary data.</text>
</comment>
<accession>A0A554VEV9</accession>
<dbReference type="EMBL" id="VLNR01000057">
    <property type="protein sequence ID" value="TSE05624.1"/>
    <property type="molecule type" value="Genomic_DNA"/>
</dbReference>
<evidence type="ECO:0000313" key="1">
    <source>
        <dbReference type="EMBL" id="TSE05624.1"/>
    </source>
</evidence>
<keyword evidence="2" id="KW-1185">Reference proteome</keyword>
<name>A0A554VEV9_9FLAO</name>
<gene>
    <name evidence="1" type="ORF">FOF46_22075</name>
</gene>
<dbReference type="RefSeq" id="WP_143917948.1">
    <property type="nucleotide sequence ID" value="NZ_CANMIK010000064.1"/>
</dbReference>
<dbReference type="Proteomes" id="UP000318833">
    <property type="component" value="Unassembled WGS sequence"/>
</dbReference>
<proteinExistence type="predicted"/>